<dbReference type="PANTHER" id="PTHR31272:SF9">
    <property type="entry name" value="BLL1027 PROTEIN"/>
    <property type="match status" value="1"/>
</dbReference>
<name>A0A1F5EAW1_9BACT</name>
<feature type="transmembrane region" description="Helical" evidence="1">
    <location>
        <begin position="71"/>
        <end position="94"/>
    </location>
</feature>
<accession>A0A1F5EAW1</accession>
<dbReference type="InterPro" id="IPR051790">
    <property type="entry name" value="Cytochrome_c-biogenesis_DsbD"/>
</dbReference>
<dbReference type="AlphaFoldDB" id="A0A1F5EAW1"/>
<dbReference type="PANTHER" id="PTHR31272">
    <property type="entry name" value="CYTOCHROME C-TYPE BIOGENESIS PROTEIN HI_1454-RELATED"/>
    <property type="match status" value="1"/>
</dbReference>
<dbReference type="STRING" id="1797471.A3A71_00025"/>
<feature type="transmembrane region" description="Helical" evidence="1">
    <location>
        <begin position="131"/>
        <end position="151"/>
    </location>
</feature>
<feature type="transmembrane region" description="Helical" evidence="1">
    <location>
        <begin position="192"/>
        <end position="212"/>
    </location>
</feature>
<feature type="transmembrane region" description="Helical" evidence="1">
    <location>
        <begin position="158"/>
        <end position="180"/>
    </location>
</feature>
<keyword evidence="1" id="KW-0472">Membrane</keyword>
<sequence>MALLFASFVAGFLTVLAPCILPLLPVVLAGSLTGADRTRRVSTIILGLTISVVVFSLLLKATTVLLGVPQIVWQVISGGVLVLFGLATLFPHLWEKVALSLSSKAGQNLQGAQAKRGFWGDFLLGSALGPVFNSCSPTYALIVAAVLPASFGQGLTYLISYALGLAVALLLIALLGRKIVSKLGWAANPGGWFHKVIGVLLIAFGLVVIFGADKSFQSYFLSQGWYDPIIRLQEQLRLPK</sequence>
<evidence type="ECO:0000313" key="4">
    <source>
        <dbReference type="Proteomes" id="UP000177481"/>
    </source>
</evidence>
<evidence type="ECO:0000313" key="3">
    <source>
        <dbReference type="EMBL" id="OGD64440.1"/>
    </source>
</evidence>
<comment type="caution">
    <text evidence="3">The sequence shown here is derived from an EMBL/GenBank/DDBJ whole genome shotgun (WGS) entry which is preliminary data.</text>
</comment>
<feature type="transmembrane region" description="Helical" evidence="1">
    <location>
        <begin position="39"/>
        <end position="59"/>
    </location>
</feature>
<keyword evidence="1" id="KW-1133">Transmembrane helix</keyword>
<organism evidence="3 4">
    <name type="scientific">Candidatus Berkelbacteria bacterium RIFCSPLOWO2_01_FULL_50_28</name>
    <dbReference type="NCBI Taxonomy" id="1797471"/>
    <lineage>
        <taxon>Bacteria</taxon>
        <taxon>Candidatus Berkelbacteria</taxon>
    </lineage>
</organism>
<reference evidence="3 4" key="1">
    <citation type="journal article" date="2016" name="Nat. Commun.">
        <title>Thousands of microbial genomes shed light on interconnected biogeochemical processes in an aquifer system.</title>
        <authorList>
            <person name="Anantharaman K."/>
            <person name="Brown C.T."/>
            <person name="Hug L.A."/>
            <person name="Sharon I."/>
            <person name="Castelle C.J."/>
            <person name="Probst A.J."/>
            <person name="Thomas B.C."/>
            <person name="Singh A."/>
            <person name="Wilkins M.J."/>
            <person name="Karaoz U."/>
            <person name="Brodie E.L."/>
            <person name="Williams K.H."/>
            <person name="Hubbard S.S."/>
            <person name="Banfield J.F."/>
        </authorList>
    </citation>
    <scope>NUCLEOTIDE SEQUENCE [LARGE SCALE GENOMIC DNA]</scope>
</reference>
<dbReference type="Proteomes" id="UP000177481">
    <property type="component" value="Unassembled WGS sequence"/>
</dbReference>
<evidence type="ECO:0000256" key="1">
    <source>
        <dbReference type="SAM" id="Phobius"/>
    </source>
</evidence>
<dbReference type="InterPro" id="IPR039447">
    <property type="entry name" value="UreH-like_TM_dom"/>
</dbReference>
<protein>
    <submittedName>
        <fullName evidence="3">Cytochrome C biogenesis protein</fullName>
    </submittedName>
</protein>
<keyword evidence="1" id="KW-0812">Transmembrane</keyword>
<proteinExistence type="predicted"/>
<dbReference type="EMBL" id="MEZX01000002">
    <property type="protein sequence ID" value="OGD64440.1"/>
    <property type="molecule type" value="Genomic_DNA"/>
</dbReference>
<dbReference type="Pfam" id="PF13386">
    <property type="entry name" value="DsbD_2"/>
    <property type="match status" value="1"/>
</dbReference>
<feature type="domain" description="Urease accessory protein UreH-like transmembrane" evidence="2">
    <location>
        <begin position="8"/>
        <end position="206"/>
    </location>
</feature>
<gene>
    <name evidence="3" type="ORF">A3A71_00025</name>
</gene>
<evidence type="ECO:0000259" key="2">
    <source>
        <dbReference type="Pfam" id="PF13386"/>
    </source>
</evidence>